<feature type="transmembrane region" description="Helical" evidence="1">
    <location>
        <begin position="6"/>
        <end position="24"/>
    </location>
</feature>
<feature type="transmembrane region" description="Helical" evidence="1">
    <location>
        <begin position="215"/>
        <end position="240"/>
    </location>
</feature>
<feature type="transmembrane region" description="Helical" evidence="1">
    <location>
        <begin position="173"/>
        <end position="195"/>
    </location>
</feature>
<comment type="caution">
    <text evidence="3">The sequence shown here is derived from an EMBL/GenBank/DDBJ whole genome shotgun (WGS) entry which is preliminary data.</text>
</comment>
<dbReference type="RefSeq" id="WP_132174869.1">
    <property type="nucleotide sequence ID" value="NZ_SMKX01000144.1"/>
</dbReference>
<dbReference type="AlphaFoldDB" id="A0A4R4YUQ7"/>
<feature type="transmembrane region" description="Helical" evidence="1">
    <location>
        <begin position="140"/>
        <end position="161"/>
    </location>
</feature>
<keyword evidence="1" id="KW-0472">Membrane</keyword>
<sequence>MSVLNIIAVATLLGGAAWTTPALIRQRFRDPMRVHLCLALLLMGAGNVLAQPPFLQFADSFTFPGFAKITYNIEVLIGLCLMVGFLKERPLRRWAPPWPWEVGLLLICLAGMITVTALLPDALRSHTLTSEFLADWRVRTFYNFGNVYLLFGYAASAYLARQHAREGSPLRRLSLNMITAGLAGLAFTCVFRFLWVNLPTLREPGRPIVYTDVFFFGQDATIVVCAGLSLPFFVSVVQAARERLDQHRQFRGLEELWHRLVKVHPELVLEQNRAKPLLANSTALYRRYVECRDGLTRLSPYLQLAAEGAPGPGSRSDVRASARLIAQALRLHGKHDAGRGRPPTEVLVGSSRNRHSIDDHDYEEDLGALITLSQTLRTLRTDQETAD</sequence>
<dbReference type="Proteomes" id="UP000295124">
    <property type="component" value="Unassembled WGS sequence"/>
</dbReference>
<keyword evidence="4" id="KW-1185">Reference proteome</keyword>
<keyword evidence="1" id="KW-0812">Transmembrane</keyword>
<dbReference type="Pfam" id="PF20182">
    <property type="entry name" value="DUF6545"/>
    <property type="match status" value="1"/>
</dbReference>
<protein>
    <recommendedName>
        <fullName evidence="2">DUF6545 domain-containing protein</fullName>
    </recommendedName>
</protein>
<evidence type="ECO:0000313" key="3">
    <source>
        <dbReference type="EMBL" id="TDD48039.1"/>
    </source>
</evidence>
<dbReference type="InterPro" id="IPR046675">
    <property type="entry name" value="DUF6545"/>
</dbReference>
<gene>
    <name evidence="3" type="ORF">E1263_33755</name>
</gene>
<feature type="transmembrane region" description="Helical" evidence="1">
    <location>
        <begin position="98"/>
        <end position="120"/>
    </location>
</feature>
<proteinExistence type="predicted"/>
<name>A0A4R4YUQ7_9ACTN</name>
<feature type="transmembrane region" description="Helical" evidence="1">
    <location>
        <begin position="36"/>
        <end position="57"/>
    </location>
</feature>
<dbReference type="NCBIfam" id="NF042915">
    <property type="entry name" value="MAB_1171c_fam"/>
    <property type="match status" value="1"/>
</dbReference>
<accession>A0A4R4YUQ7</accession>
<dbReference type="OrthoDB" id="3675041at2"/>
<feature type="domain" description="DUF6545" evidence="2">
    <location>
        <begin position="244"/>
        <end position="377"/>
    </location>
</feature>
<keyword evidence="1" id="KW-1133">Transmembrane helix</keyword>
<dbReference type="InterPro" id="IPR050039">
    <property type="entry name" value="MAB_1171c-like"/>
</dbReference>
<evidence type="ECO:0000313" key="4">
    <source>
        <dbReference type="Proteomes" id="UP000295124"/>
    </source>
</evidence>
<evidence type="ECO:0000259" key="2">
    <source>
        <dbReference type="Pfam" id="PF20182"/>
    </source>
</evidence>
<feature type="transmembrane region" description="Helical" evidence="1">
    <location>
        <begin position="69"/>
        <end position="86"/>
    </location>
</feature>
<organism evidence="3 4">
    <name type="scientific">Kribbella antibiotica</name>
    <dbReference type="NCBI Taxonomy" id="190195"/>
    <lineage>
        <taxon>Bacteria</taxon>
        <taxon>Bacillati</taxon>
        <taxon>Actinomycetota</taxon>
        <taxon>Actinomycetes</taxon>
        <taxon>Propionibacteriales</taxon>
        <taxon>Kribbellaceae</taxon>
        <taxon>Kribbella</taxon>
    </lineage>
</organism>
<evidence type="ECO:0000256" key="1">
    <source>
        <dbReference type="SAM" id="Phobius"/>
    </source>
</evidence>
<dbReference type="EMBL" id="SMKX01000144">
    <property type="protein sequence ID" value="TDD48039.1"/>
    <property type="molecule type" value="Genomic_DNA"/>
</dbReference>
<reference evidence="3 4" key="1">
    <citation type="submission" date="2019-03" db="EMBL/GenBank/DDBJ databases">
        <title>Draft genome sequences of novel Actinobacteria.</title>
        <authorList>
            <person name="Sahin N."/>
            <person name="Ay H."/>
            <person name="Saygin H."/>
        </authorList>
    </citation>
    <scope>NUCLEOTIDE SEQUENCE [LARGE SCALE GENOMIC DNA]</scope>
    <source>
        <strain evidence="3 4">JCM 13523</strain>
    </source>
</reference>